<name>A0A7M5UYK4_9CNID</name>
<proteinExistence type="predicted"/>
<keyword evidence="3" id="KW-1185">Reference proteome</keyword>
<evidence type="ECO:0000313" key="3">
    <source>
        <dbReference type="Proteomes" id="UP000594262"/>
    </source>
</evidence>
<feature type="chain" id="PRO_5029900250" evidence="1">
    <location>
        <begin position="23"/>
        <end position="146"/>
    </location>
</feature>
<protein>
    <submittedName>
        <fullName evidence="2">Uncharacterized protein</fullName>
    </submittedName>
</protein>
<sequence>MLTYGFMMITILIFSVVLMADGSTTMKNLCLHHCREKTKFCQSEIIGKMDGFQNTLLSMRQCNEEQTECLTLCKKQSFQECVSTCAAHVRDCFKQKDLAKVSSCMKTRREDCIKKECELKRSLIVPNYKKDHSSLKTTTRMSNYKT</sequence>
<accession>A0A7M5UYK4</accession>
<dbReference type="EnsemblMetazoa" id="CLYHEMT006298.1">
    <property type="protein sequence ID" value="CLYHEMP006298.1"/>
    <property type="gene ID" value="CLYHEMG006298"/>
</dbReference>
<keyword evidence="1" id="KW-0732">Signal</keyword>
<reference evidence="2" key="1">
    <citation type="submission" date="2021-01" db="UniProtKB">
        <authorList>
            <consortium name="EnsemblMetazoa"/>
        </authorList>
    </citation>
    <scope>IDENTIFICATION</scope>
</reference>
<organism evidence="2 3">
    <name type="scientific">Clytia hemisphaerica</name>
    <dbReference type="NCBI Taxonomy" id="252671"/>
    <lineage>
        <taxon>Eukaryota</taxon>
        <taxon>Metazoa</taxon>
        <taxon>Cnidaria</taxon>
        <taxon>Hydrozoa</taxon>
        <taxon>Hydroidolina</taxon>
        <taxon>Leptothecata</taxon>
        <taxon>Obeliida</taxon>
        <taxon>Clytiidae</taxon>
        <taxon>Clytia</taxon>
    </lineage>
</organism>
<evidence type="ECO:0000256" key="1">
    <source>
        <dbReference type="SAM" id="SignalP"/>
    </source>
</evidence>
<feature type="signal peptide" evidence="1">
    <location>
        <begin position="1"/>
        <end position="22"/>
    </location>
</feature>
<dbReference type="AlphaFoldDB" id="A0A7M5UYK4"/>
<dbReference type="Proteomes" id="UP000594262">
    <property type="component" value="Unplaced"/>
</dbReference>
<evidence type="ECO:0000313" key="2">
    <source>
        <dbReference type="EnsemblMetazoa" id="CLYHEMP006298.1"/>
    </source>
</evidence>